<evidence type="ECO:0000256" key="1">
    <source>
        <dbReference type="SAM" id="MobiDB-lite"/>
    </source>
</evidence>
<accession>A0A6J4RUA1</accession>
<feature type="non-terminal residue" evidence="2">
    <location>
        <position position="1"/>
    </location>
</feature>
<reference evidence="2" key="1">
    <citation type="submission" date="2020-02" db="EMBL/GenBank/DDBJ databases">
        <authorList>
            <person name="Meier V. D."/>
        </authorList>
    </citation>
    <scope>NUCLEOTIDE SEQUENCE</scope>
    <source>
        <strain evidence="2">AVDCRST_MAG12</strain>
    </source>
</reference>
<organism evidence="2">
    <name type="scientific">uncultured Rubrobacteraceae bacterium</name>
    <dbReference type="NCBI Taxonomy" id="349277"/>
    <lineage>
        <taxon>Bacteria</taxon>
        <taxon>Bacillati</taxon>
        <taxon>Actinomycetota</taxon>
        <taxon>Rubrobacteria</taxon>
        <taxon>Rubrobacterales</taxon>
        <taxon>Rubrobacteraceae</taxon>
        <taxon>environmental samples</taxon>
    </lineage>
</organism>
<gene>
    <name evidence="2" type="ORF">AVDCRST_MAG12-1543</name>
</gene>
<name>A0A6J4RUA1_9ACTN</name>
<feature type="region of interest" description="Disordered" evidence="1">
    <location>
        <begin position="1"/>
        <end position="27"/>
    </location>
</feature>
<feature type="non-terminal residue" evidence="2">
    <location>
        <position position="27"/>
    </location>
</feature>
<dbReference type="EMBL" id="CADCVK010000237">
    <property type="protein sequence ID" value="CAA9481669.1"/>
    <property type="molecule type" value="Genomic_DNA"/>
</dbReference>
<feature type="compositionally biased region" description="Basic and acidic residues" evidence="1">
    <location>
        <begin position="1"/>
        <end position="16"/>
    </location>
</feature>
<sequence length="27" mass="3059">ARRQPERAEAHRDGEGLRVPACEAERV</sequence>
<proteinExistence type="predicted"/>
<protein>
    <submittedName>
        <fullName evidence="2">Uncharacterized protein</fullName>
    </submittedName>
</protein>
<evidence type="ECO:0000313" key="2">
    <source>
        <dbReference type="EMBL" id="CAA9481669.1"/>
    </source>
</evidence>
<dbReference type="AlphaFoldDB" id="A0A6J4RUA1"/>